<dbReference type="KEGG" id="ahel:Q31a_14030"/>
<keyword evidence="2 3" id="KW-0808">Transferase</keyword>
<dbReference type="PANTHER" id="PTHR30160:SF1">
    <property type="entry name" value="LIPOPOLYSACCHARIDE 1,2-N-ACETYLGLUCOSAMINETRANSFERASE-RELATED"/>
    <property type="match status" value="1"/>
</dbReference>
<keyword evidence="1" id="KW-0328">Glycosyltransferase</keyword>
<organism evidence="3 4">
    <name type="scientific">Aureliella helgolandensis</name>
    <dbReference type="NCBI Taxonomy" id="2527968"/>
    <lineage>
        <taxon>Bacteria</taxon>
        <taxon>Pseudomonadati</taxon>
        <taxon>Planctomycetota</taxon>
        <taxon>Planctomycetia</taxon>
        <taxon>Pirellulales</taxon>
        <taxon>Pirellulaceae</taxon>
        <taxon>Aureliella</taxon>
    </lineage>
</organism>
<dbReference type="EC" id="2.-.-.-" evidence="3"/>
<dbReference type="GO" id="GO:0008713">
    <property type="term" value="F:ADP-heptose-lipopolysaccharide heptosyltransferase activity"/>
    <property type="evidence" value="ECO:0007669"/>
    <property type="project" value="TreeGrafter"/>
</dbReference>
<accession>A0A518G3B9</accession>
<dbReference type="GO" id="GO:0009244">
    <property type="term" value="P:lipopolysaccharide core region biosynthetic process"/>
    <property type="evidence" value="ECO:0007669"/>
    <property type="project" value="TreeGrafter"/>
</dbReference>
<dbReference type="EMBL" id="CP036298">
    <property type="protein sequence ID" value="QDV23107.1"/>
    <property type="molecule type" value="Genomic_DNA"/>
</dbReference>
<dbReference type="Pfam" id="PF01075">
    <property type="entry name" value="Glyco_transf_9"/>
    <property type="match status" value="1"/>
</dbReference>
<evidence type="ECO:0000313" key="3">
    <source>
        <dbReference type="EMBL" id="QDV23107.1"/>
    </source>
</evidence>
<reference evidence="3 4" key="1">
    <citation type="submission" date="2019-02" db="EMBL/GenBank/DDBJ databases">
        <title>Deep-cultivation of Planctomycetes and their phenomic and genomic characterization uncovers novel biology.</title>
        <authorList>
            <person name="Wiegand S."/>
            <person name="Jogler M."/>
            <person name="Boedeker C."/>
            <person name="Pinto D."/>
            <person name="Vollmers J."/>
            <person name="Rivas-Marin E."/>
            <person name="Kohn T."/>
            <person name="Peeters S.H."/>
            <person name="Heuer A."/>
            <person name="Rast P."/>
            <person name="Oberbeckmann S."/>
            <person name="Bunk B."/>
            <person name="Jeske O."/>
            <person name="Meyerdierks A."/>
            <person name="Storesund J.E."/>
            <person name="Kallscheuer N."/>
            <person name="Luecker S."/>
            <person name="Lage O.M."/>
            <person name="Pohl T."/>
            <person name="Merkel B.J."/>
            <person name="Hornburger P."/>
            <person name="Mueller R.-W."/>
            <person name="Bruemmer F."/>
            <person name="Labrenz M."/>
            <person name="Spormann A.M."/>
            <person name="Op den Camp H."/>
            <person name="Overmann J."/>
            <person name="Amann R."/>
            <person name="Jetten M.S.M."/>
            <person name="Mascher T."/>
            <person name="Medema M.H."/>
            <person name="Devos D.P."/>
            <person name="Kaster A.-K."/>
            <person name="Ovreas L."/>
            <person name="Rohde M."/>
            <person name="Galperin M.Y."/>
            <person name="Jogler C."/>
        </authorList>
    </citation>
    <scope>NUCLEOTIDE SEQUENCE [LARGE SCALE GENOMIC DNA]</scope>
    <source>
        <strain evidence="3 4">Q31a</strain>
    </source>
</reference>
<protein>
    <submittedName>
        <fullName evidence="3">Lipopolysaccharide heptosyltransferase 1</fullName>
        <ecNumber evidence="3">2.-.-.-</ecNumber>
    </submittedName>
</protein>
<sequence>MDKLPGAWPVGLRIMDGTRRDTPKSVLLTRLSAIGDCILTIPLAVEIKRLWPHCTLTWIVDCAAASLLESHPAVDEVIRIPKQWLKSPTEWSSLRQELRAREFDFTFDPQGLSKSATLGWLSGARRRIGFDYSHARELAPLLATRRIRRTARHMVDTYRQLLSPWTPIEMGQGSFDMPVYRDAALQVEELLDSLEWNAWDRHNWVAINPGAGWPTKTWPVQRFGMLARELHREYGRRSIVLWAGEDELLKAKVIEEESRGAAFVAPATDLPQALEVIRRSSLLVTADTGPLHMASAVGTPCVSLHGPTWADESGPYGNRHIAIQSPLLPHPKKVARRGHNVAMQAIELDDVFHACGQLLTKQAISHRLIA</sequence>
<dbReference type="Proteomes" id="UP000318017">
    <property type="component" value="Chromosome"/>
</dbReference>
<dbReference type="OrthoDB" id="9797795at2"/>
<dbReference type="Gene3D" id="3.40.50.2000">
    <property type="entry name" value="Glycogen Phosphorylase B"/>
    <property type="match status" value="2"/>
</dbReference>
<name>A0A518G3B9_9BACT</name>
<evidence type="ECO:0000256" key="2">
    <source>
        <dbReference type="ARBA" id="ARBA00022679"/>
    </source>
</evidence>
<dbReference type="InterPro" id="IPR002201">
    <property type="entry name" value="Glyco_trans_9"/>
</dbReference>
<proteinExistence type="predicted"/>
<keyword evidence="4" id="KW-1185">Reference proteome</keyword>
<dbReference type="SUPFAM" id="SSF53756">
    <property type="entry name" value="UDP-Glycosyltransferase/glycogen phosphorylase"/>
    <property type="match status" value="1"/>
</dbReference>
<evidence type="ECO:0000313" key="4">
    <source>
        <dbReference type="Proteomes" id="UP000318017"/>
    </source>
</evidence>
<evidence type="ECO:0000256" key="1">
    <source>
        <dbReference type="ARBA" id="ARBA00022676"/>
    </source>
</evidence>
<dbReference type="InterPro" id="IPR051199">
    <property type="entry name" value="LPS_LOS_Heptosyltrfase"/>
</dbReference>
<dbReference type="CDD" id="cd03789">
    <property type="entry name" value="GT9_LPS_heptosyltransferase"/>
    <property type="match status" value="1"/>
</dbReference>
<dbReference type="GO" id="GO:0005829">
    <property type="term" value="C:cytosol"/>
    <property type="evidence" value="ECO:0007669"/>
    <property type="project" value="TreeGrafter"/>
</dbReference>
<dbReference type="AlphaFoldDB" id="A0A518G3B9"/>
<gene>
    <name evidence="3" type="primary">rfaC</name>
    <name evidence="3" type="ORF">Q31a_14030</name>
</gene>
<dbReference type="PANTHER" id="PTHR30160">
    <property type="entry name" value="TETRAACYLDISACCHARIDE 4'-KINASE-RELATED"/>
    <property type="match status" value="1"/>
</dbReference>